<protein>
    <submittedName>
        <fullName evidence="1">Uncharacterized protein</fullName>
    </submittedName>
</protein>
<evidence type="ECO:0000313" key="1">
    <source>
        <dbReference type="EMBL" id="WDC91684.1"/>
    </source>
</evidence>
<name>A0AAJ5RK79_LATCU</name>
<proteinExistence type="predicted"/>
<dbReference type="Proteomes" id="UP001215533">
    <property type="component" value="Chromosome"/>
</dbReference>
<evidence type="ECO:0000313" key="2">
    <source>
        <dbReference type="Proteomes" id="UP001215533"/>
    </source>
</evidence>
<reference evidence="1" key="1">
    <citation type="submission" date="2023-02" db="EMBL/GenBank/DDBJ databases">
        <title>Complete genome sequence of Lactobacillus curvatus CACC879 isolated from Pig feces.</title>
        <authorList>
            <person name="Park S."/>
            <person name="Park M.A."/>
            <person name="Kim D.-H."/>
            <person name="Kim Y."/>
        </authorList>
    </citation>
    <scope>NUCLEOTIDE SEQUENCE</scope>
    <source>
        <strain evidence="1">CACC879</strain>
    </source>
</reference>
<dbReference type="EMBL" id="CP117683">
    <property type="protein sequence ID" value="WDC91684.1"/>
    <property type="molecule type" value="Genomic_DNA"/>
</dbReference>
<dbReference type="AlphaFoldDB" id="A0AAJ5RK79"/>
<gene>
    <name evidence="1" type="ORF">PSR33_05715</name>
</gene>
<accession>A0AAJ5RK79</accession>
<sequence>MRYDKQVTFVKALGSDYDPDLGEEVNGGTRLDKCLAHIVTPTMSKSKLVFGDLKSDQVVLHLKQPYQSTYDHCLINDSKYFFVTQKQVGRRQIILLEGDSDGSNA</sequence>
<organism evidence="1 2">
    <name type="scientific">Latilactobacillus curvatus</name>
    <name type="common">Lactobacillus curvatus</name>
    <dbReference type="NCBI Taxonomy" id="28038"/>
    <lineage>
        <taxon>Bacteria</taxon>
        <taxon>Bacillati</taxon>
        <taxon>Bacillota</taxon>
        <taxon>Bacilli</taxon>
        <taxon>Lactobacillales</taxon>
        <taxon>Lactobacillaceae</taxon>
        <taxon>Latilactobacillus</taxon>
    </lineage>
</organism>